<feature type="transmembrane region" description="Helical" evidence="1">
    <location>
        <begin position="123"/>
        <end position="146"/>
    </location>
</feature>
<reference evidence="2" key="1">
    <citation type="submission" date="2019-11" db="EMBL/GenBank/DDBJ databases">
        <title>Microbial mats filling the niche in hypersaline microbial mats.</title>
        <authorList>
            <person name="Wong H.L."/>
            <person name="Macleod F.I."/>
            <person name="White R.A. III"/>
            <person name="Burns B.P."/>
        </authorList>
    </citation>
    <scope>NUCLEOTIDE SEQUENCE</scope>
    <source>
        <strain evidence="2">Bin_327</strain>
    </source>
</reference>
<sequence>MEKSRRKPVTFRYLLYNYRGVLFNVLFFVYILTAKIPLVKTVAGVMELNQTNIVVGLILIVVTFAELVGIHLKLPVLNSRIGKGEIKRFALFFVIWVFHIVVNMSLVIFGLKAAGIFFENERLSWLPVVFAVFVVLKEIYLLMYFWARPRIKRKVPEARLVIRELTGDALIFCWSAVAFTVTWVYGASAGLVQPGNVLVIILQLVGAMLIFLMMFLPLRLLQFYEEWTTPRTKSQKLWTWLSLSASILAAILILILNLPRW</sequence>
<gene>
    <name evidence="2" type="ORF">GF359_10750</name>
</gene>
<proteinExistence type="predicted"/>
<name>A0A9D5KCP6_UNCW3</name>
<keyword evidence="1" id="KW-1133">Transmembrane helix</keyword>
<dbReference type="AlphaFoldDB" id="A0A9D5KCP6"/>
<evidence type="ECO:0000313" key="2">
    <source>
        <dbReference type="EMBL" id="MBD3365680.1"/>
    </source>
</evidence>
<keyword evidence="1" id="KW-0812">Transmembrane</keyword>
<feature type="transmembrane region" description="Helical" evidence="1">
    <location>
        <begin position="167"/>
        <end position="185"/>
    </location>
</feature>
<organism evidence="2 3">
    <name type="scientific">candidate division WOR-3 bacterium</name>
    <dbReference type="NCBI Taxonomy" id="2052148"/>
    <lineage>
        <taxon>Bacteria</taxon>
        <taxon>Bacteria division WOR-3</taxon>
    </lineage>
</organism>
<feature type="transmembrane region" description="Helical" evidence="1">
    <location>
        <begin position="21"/>
        <end position="39"/>
    </location>
</feature>
<keyword evidence="1" id="KW-0472">Membrane</keyword>
<feature type="transmembrane region" description="Helical" evidence="1">
    <location>
        <begin position="197"/>
        <end position="216"/>
    </location>
</feature>
<dbReference type="EMBL" id="WJKJ01000354">
    <property type="protein sequence ID" value="MBD3365680.1"/>
    <property type="molecule type" value="Genomic_DNA"/>
</dbReference>
<feature type="transmembrane region" description="Helical" evidence="1">
    <location>
        <begin position="51"/>
        <end position="68"/>
    </location>
</feature>
<comment type="caution">
    <text evidence="2">The sequence shown here is derived from an EMBL/GenBank/DDBJ whole genome shotgun (WGS) entry which is preliminary data.</text>
</comment>
<protein>
    <submittedName>
        <fullName evidence="2">Uncharacterized protein</fullName>
    </submittedName>
</protein>
<evidence type="ECO:0000313" key="3">
    <source>
        <dbReference type="Proteomes" id="UP000630660"/>
    </source>
</evidence>
<feature type="transmembrane region" description="Helical" evidence="1">
    <location>
        <begin position="237"/>
        <end position="258"/>
    </location>
</feature>
<feature type="transmembrane region" description="Helical" evidence="1">
    <location>
        <begin position="89"/>
        <end position="111"/>
    </location>
</feature>
<accession>A0A9D5KCP6</accession>
<evidence type="ECO:0000256" key="1">
    <source>
        <dbReference type="SAM" id="Phobius"/>
    </source>
</evidence>
<dbReference type="Proteomes" id="UP000630660">
    <property type="component" value="Unassembled WGS sequence"/>
</dbReference>